<proteinExistence type="predicted"/>
<dbReference type="Proteomes" id="UP000321353">
    <property type="component" value="Chromosome"/>
</dbReference>
<protein>
    <submittedName>
        <fullName evidence="1">Uncharacterized protein</fullName>
    </submittedName>
</protein>
<reference evidence="1 2" key="1">
    <citation type="submission" date="2019-02" db="EMBL/GenBank/DDBJ databases">
        <title>Planctomycetal bacteria perform biofilm scaping via a novel small molecule.</title>
        <authorList>
            <person name="Jeske O."/>
            <person name="Boedeker C."/>
            <person name="Wiegand S."/>
            <person name="Breitling P."/>
            <person name="Kallscheuer N."/>
            <person name="Jogler M."/>
            <person name="Rohde M."/>
            <person name="Petersen J."/>
            <person name="Medema M.H."/>
            <person name="Surup F."/>
            <person name="Jogler C."/>
        </authorList>
    </citation>
    <scope>NUCLEOTIDE SEQUENCE [LARGE SCALE GENOMIC DNA]</scope>
    <source>
        <strain evidence="1 2">Mal15</strain>
    </source>
</reference>
<dbReference type="EMBL" id="CP036264">
    <property type="protein sequence ID" value="QEG02615.1"/>
    <property type="molecule type" value="Genomic_DNA"/>
</dbReference>
<organism evidence="1 2">
    <name type="scientific">Stieleria maiorica</name>
    <dbReference type="NCBI Taxonomy" id="2795974"/>
    <lineage>
        <taxon>Bacteria</taxon>
        <taxon>Pseudomonadati</taxon>
        <taxon>Planctomycetota</taxon>
        <taxon>Planctomycetia</taxon>
        <taxon>Pirellulales</taxon>
        <taxon>Pirellulaceae</taxon>
        <taxon>Stieleria</taxon>
    </lineage>
</organism>
<dbReference type="KEGG" id="smam:Mal15_67360"/>
<evidence type="ECO:0000313" key="1">
    <source>
        <dbReference type="EMBL" id="QEG02615.1"/>
    </source>
</evidence>
<sequence length="230" mass="24878">MLSRSGVRFCGSLCHALNPMRAWGFALNTNPNQSGACLGHFGPSGSAWNTIVGPSSWNVKFLNRYTVYIAAEARRTPCLCGRGLTQESESRSCLLSSCLGRSNRDREVTRSAHRSQASQADEYTHDLAACRAPSECKIPPHEFAIPHGSSIRRRSCCRRLVTIPCDRKSVLNSRSPQFPHALAAVIAGITGRGDAQETASCRSPKRTRGGLNAPAGSVAFELGMTTMELL</sequence>
<accession>A0A5B9MRT0</accession>
<gene>
    <name evidence="1" type="ORF">Mal15_67360</name>
</gene>
<keyword evidence="2" id="KW-1185">Reference proteome</keyword>
<dbReference type="AlphaFoldDB" id="A0A5B9MRT0"/>
<evidence type="ECO:0000313" key="2">
    <source>
        <dbReference type="Proteomes" id="UP000321353"/>
    </source>
</evidence>
<name>A0A5B9MRT0_9BACT</name>